<feature type="compositionally biased region" description="Polar residues" evidence="9">
    <location>
        <begin position="72"/>
        <end position="81"/>
    </location>
</feature>
<dbReference type="OrthoDB" id="107372at2759"/>
<dbReference type="Proteomes" id="UP000243723">
    <property type="component" value="Unassembled WGS sequence"/>
</dbReference>
<evidence type="ECO:0000313" key="11">
    <source>
        <dbReference type="Proteomes" id="UP000243723"/>
    </source>
</evidence>
<evidence type="ECO:0000313" key="10">
    <source>
        <dbReference type="EMBL" id="PSK59381.1"/>
    </source>
</evidence>
<feature type="region of interest" description="Disordered" evidence="9">
    <location>
        <begin position="357"/>
        <end position="385"/>
    </location>
</feature>
<comment type="similarity">
    <text evidence="3 8">Belongs to the ATP25 family.</text>
</comment>
<dbReference type="PANTHER" id="PTHR28087:SF1">
    <property type="entry name" value="ATPASE SYNTHESIS PROTEIN 25, MITOCHONDRIAL"/>
    <property type="match status" value="1"/>
</dbReference>
<dbReference type="FunFam" id="3.30.460.10:FF:000044">
    <property type="entry name" value="ATPase synthesis protein 25, mitochondrial"/>
    <property type="match status" value="1"/>
</dbReference>
<evidence type="ECO:0000256" key="3">
    <source>
        <dbReference type="ARBA" id="ARBA00010787"/>
    </source>
</evidence>
<evidence type="ECO:0000256" key="7">
    <source>
        <dbReference type="ARBA" id="ARBA00023136"/>
    </source>
</evidence>
<feature type="region of interest" description="Disordered" evidence="9">
    <location>
        <begin position="63"/>
        <end position="88"/>
    </location>
</feature>
<dbReference type="InterPro" id="IPR040152">
    <property type="entry name" value="Atp25"/>
</dbReference>
<dbReference type="GO" id="GO:0140053">
    <property type="term" value="P:mitochondrial gene expression"/>
    <property type="evidence" value="ECO:0007669"/>
    <property type="project" value="UniProtKB-UniRule"/>
</dbReference>
<comment type="function">
    <text evidence="1">Probable mitochondrial mRNA stabilization factor.</text>
</comment>
<feature type="compositionally biased region" description="Polar residues" evidence="9">
    <location>
        <begin position="361"/>
        <end position="385"/>
    </location>
</feature>
<keyword evidence="6 8" id="KW-0496">Mitochondrion</keyword>
<evidence type="ECO:0000256" key="5">
    <source>
        <dbReference type="ARBA" id="ARBA00022946"/>
    </source>
</evidence>
<reference evidence="10 11" key="1">
    <citation type="submission" date="2017-05" db="EMBL/GenBank/DDBJ databases">
        <title>Draft genome sequence of Elsinoe australis.</title>
        <authorList>
            <person name="Cheng Q."/>
        </authorList>
    </citation>
    <scope>NUCLEOTIDE SEQUENCE [LARGE SCALE GENOMIC DNA]</scope>
    <source>
        <strain evidence="10 11">NL1</strain>
    </source>
</reference>
<keyword evidence="7 8" id="KW-0472">Membrane</keyword>
<comment type="function">
    <text evidence="8">Mitochondrial mRNA stabilization factor.</text>
</comment>
<keyword evidence="4 8" id="KW-0999">Mitochondrion inner membrane</keyword>
<comment type="caution">
    <text evidence="10">The sequence shown here is derived from an EMBL/GenBank/DDBJ whole genome shotgun (WGS) entry which is preliminary data.</text>
</comment>
<dbReference type="InterPro" id="IPR043519">
    <property type="entry name" value="NT_sf"/>
</dbReference>
<dbReference type="STRING" id="40998.A0A2P8AG07"/>
<keyword evidence="5 8" id="KW-0809">Transit peptide</keyword>
<name>A0A2P8AG07_9PEZI</name>
<dbReference type="GO" id="GO:0005743">
    <property type="term" value="C:mitochondrial inner membrane"/>
    <property type="evidence" value="ECO:0007669"/>
    <property type="project" value="UniProtKB-SubCell"/>
</dbReference>
<keyword evidence="11" id="KW-1185">Reference proteome</keyword>
<gene>
    <name evidence="10" type="ORF">B9Z65_3705</name>
</gene>
<dbReference type="AlphaFoldDB" id="A0A2P8AG07"/>
<feature type="region of interest" description="Disordered" evidence="9">
    <location>
        <begin position="104"/>
        <end position="158"/>
    </location>
</feature>
<protein>
    <recommendedName>
        <fullName evidence="8">ATPase synthesis protein 25</fullName>
    </recommendedName>
</protein>
<evidence type="ECO:0000256" key="6">
    <source>
        <dbReference type="ARBA" id="ARBA00023128"/>
    </source>
</evidence>
<dbReference type="EMBL" id="NHZQ01000010">
    <property type="protein sequence ID" value="PSK59381.1"/>
    <property type="molecule type" value="Genomic_DNA"/>
</dbReference>
<organism evidence="10 11">
    <name type="scientific">Elsinoe australis</name>
    <dbReference type="NCBI Taxonomy" id="40998"/>
    <lineage>
        <taxon>Eukaryota</taxon>
        <taxon>Fungi</taxon>
        <taxon>Dikarya</taxon>
        <taxon>Ascomycota</taxon>
        <taxon>Pezizomycotina</taxon>
        <taxon>Dothideomycetes</taxon>
        <taxon>Dothideomycetidae</taxon>
        <taxon>Myriangiales</taxon>
        <taxon>Elsinoaceae</taxon>
        <taxon>Elsinoe</taxon>
    </lineage>
</organism>
<evidence type="ECO:0000256" key="4">
    <source>
        <dbReference type="ARBA" id="ARBA00022792"/>
    </source>
</evidence>
<evidence type="ECO:0000256" key="1">
    <source>
        <dbReference type="ARBA" id="ARBA00003470"/>
    </source>
</evidence>
<proteinExistence type="inferred from homology"/>
<accession>A0A2P8AG07</accession>
<sequence>MSARHTCNNALTGSALYGYLIRSYVAASRAEVRPYSTRLAWRRKPTYPASTLTAQKVRSFATKHDHPFADSPSLSDSQGPLETTGVKTLLDNTNGTLNAEATNEATSANAAPESPPGTTSQSTSQSNLPWYLQTPDPTPSTNPFSERQRLPDLPPSPPTLLSPLLSHISMELGMDDLSLLDLRTLDPPAALGSNLLMILGTARSEKHLHVSADRLCRWLRTEHQLRPFADGLLGRNELKLKMKRKAKRSRLLSSVGAKATGAGDVDDGIRTGWVCVNVGEVEGGVLPKEEGVEDDFVGFRTEATGCRVVVQMMTEEKRGQLDLESLWAGILNRSKKEVDEAETTMEGELHSVKLERRKENQSPFPEAQTTTIVTGNQMGQSHARA</sequence>
<dbReference type="PANTHER" id="PTHR28087">
    <property type="entry name" value="ATPASE SYNTHESIS PROTEIN 25, MITOCHONDRIAL"/>
    <property type="match status" value="1"/>
</dbReference>
<dbReference type="Gene3D" id="3.30.460.10">
    <property type="entry name" value="Beta Polymerase, domain 2"/>
    <property type="match status" value="1"/>
</dbReference>
<evidence type="ECO:0000256" key="9">
    <source>
        <dbReference type="SAM" id="MobiDB-lite"/>
    </source>
</evidence>
<evidence type="ECO:0000256" key="8">
    <source>
        <dbReference type="RuleBase" id="RU367062"/>
    </source>
</evidence>
<comment type="subcellular location">
    <subcellularLocation>
        <location evidence="2 8">Mitochondrion inner membrane</location>
        <topology evidence="2 8">Peripheral membrane protein</topology>
        <orientation evidence="2 8">Matrix side</orientation>
    </subcellularLocation>
</comment>
<dbReference type="GO" id="GO:0048255">
    <property type="term" value="P:mRNA stabilization"/>
    <property type="evidence" value="ECO:0007669"/>
    <property type="project" value="TreeGrafter"/>
</dbReference>
<feature type="compositionally biased region" description="Low complexity" evidence="9">
    <location>
        <begin position="104"/>
        <end position="126"/>
    </location>
</feature>
<evidence type="ECO:0000256" key="2">
    <source>
        <dbReference type="ARBA" id="ARBA00004443"/>
    </source>
</evidence>